<evidence type="ECO:0000256" key="2">
    <source>
        <dbReference type="ARBA" id="ARBA00022679"/>
    </source>
</evidence>
<dbReference type="KEGG" id="knv:Pan216_13990"/>
<dbReference type="GO" id="GO:0006596">
    <property type="term" value="P:polyamine biosynthetic process"/>
    <property type="evidence" value="ECO:0007669"/>
    <property type="project" value="UniProtKB-UniRule"/>
</dbReference>
<dbReference type="InterPro" id="IPR029063">
    <property type="entry name" value="SAM-dependent_MTases_sf"/>
</dbReference>
<evidence type="ECO:0000259" key="6">
    <source>
        <dbReference type="PROSITE" id="PS51006"/>
    </source>
</evidence>
<dbReference type="Pfam" id="PF01564">
    <property type="entry name" value="Spermine_synth"/>
    <property type="match status" value="1"/>
</dbReference>
<reference evidence="7 8" key="1">
    <citation type="submission" date="2019-02" db="EMBL/GenBank/DDBJ databases">
        <title>Deep-cultivation of Planctomycetes and their phenomic and genomic characterization uncovers novel biology.</title>
        <authorList>
            <person name="Wiegand S."/>
            <person name="Jogler M."/>
            <person name="Boedeker C."/>
            <person name="Pinto D."/>
            <person name="Vollmers J."/>
            <person name="Rivas-Marin E."/>
            <person name="Kohn T."/>
            <person name="Peeters S.H."/>
            <person name="Heuer A."/>
            <person name="Rast P."/>
            <person name="Oberbeckmann S."/>
            <person name="Bunk B."/>
            <person name="Jeske O."/>
            <person name="Meyerdierks A."/>
            <person name="Storesund J.E."/>
            <person name="Kallscheuer N."/>
            <person name="Luecker S."/>
            <person name="Lage O.M."/>
            <person name="Pohl T."/>
            <person name="Merkel B.J."/>
            <person name="Hornburger P."/>
            <person name="Mueller R.-W."/>
            <person name="Bruemmer F."/>
            <person name="Labrenz M."/>
            <person name="Spormann A.M."/>
            <person name="Op den Camp H."/>
            <person name="Overmann J."/>
            <person name="Amann R."/>
            <person name="Jetten M.S.M."/>
            <person name="Mascher T."/>
            <person name="Medema M.H."/>
            <person name="Devos D.P."/>
            <person name="Kaster A.-K."/>
            <person name="Ovreas L."/>
            <person name="Rohde M."/>
            <person name="Galperin M.Y."/>
            <person name="Jogler C."/>
        </authorList>
    </citation>
    <scope>NUCLEOTIDE SEQUENCE [LARGE SCALE GENOMIC DNA]</scope>
    <source>
        <strain evidence="7 8">Pan216</strain>
    </source>
</reference>
<feature type="active site" description="Proton acceptor" evidence="4">
    <location>
        <position position="592"/>
    </location>
</feature>
<keyword evidence="5" id="KW-0472">Membrane</keyword>
<evidence type="ECO:0000256" key="1">
    <source>
        <dbReference type="ARBA" id="ARBA00007867"/>
    </source>
</evidence>
<dbReference type="CDD" id="cd02440">
    <property type="entry name" value="AdoMet_MTases"/>
    <property type="match status" value="1"/>
</dbReference>
<dbReference type="Gene3D" id="3.40.50.150">
    <property type="entry name" value="Vaccinia Virus protein VP39"/>
    <property type="match status" value="1"/>
</dbReference>
<evidence type="ECO:0000313" key="7">
    <source>
        <dbReference type="EMBL" id="QDU60556.1"/>
    </source>
</evidence>
<protein>
    <submittedName>
        <fullName evidence="7">Spermidine synthase</fullName>
        <ecNumber evidence="7">2.5.1.16</ecNumber>
    </submittedName>
</protein>
<dbReference type="PANTHER" id="PTHR43317">
    <property type="entry name" value="THERMOSPERMINE SYNTHASE ACAULIS5"/>
    <property type="match status" value="1"/>
</dbReference>
<keyword evidence="3 4" id="KW-0620">Polyamine biosynthesis</keyword>
<comment type="similarity">
    <text evidence="1">Belongs to the spermidine/spermine synthase family.</text>
</comment>
<feature type="transmembrane region" description="Helical" evidence="5">
    <location>
        <begin position="77"/>
        <end position="99"/>
    </location>
</feature>
<dbReference type="EC" id="2.5.1.16" evidence="7"/>
<dbReference type="NCBIfam" id="NF037959">
    <property type="entry name" value="MFS_SpdSyn"/>
    <property type="match status" value="2"/>
</dbReference>
<dbReference type="Proteomes" id="UP000317093">
    <property type="component" value="Chromosome"/>
</dbReference>
<keyword evidence="2 4" id="KW-0808">Transferase</keyword>
<feature type="transmembrane region" description="Helical" evidence="5">
    <location>
        <begin position="43"/>
        <end position="65"/>
    </location>
</feature>
<dbReference type="EMBL" id="CP036279">
    <property type="protein sequence ID" value="QDU60556.1"/>
    <property type="molecule type" value="Genomic_DNA"/>
</dbReference>
<dbReference type="RefSeq" id="WP_145256591.1">
    <property type="nucleotide sequence ID" value="NZ_CP036279.1"/>
</dbReference>
<dbReference type="GO" id="GO:0004766">
    <property type="term" value="F:spermidine synthase activity"/>
    <property type="evidence" value="ECO:0007669"/>
    <property type="project" value="UniProtKB-EC"/>
</dbReference>
<dbReference type="OrthoDB" id="5516475at2"/>
<dbReference type="PROSITE" id="PS51006">
    <property type="entry name" value="PABS_2"/>
    <property type="match status" value="1"/>
</dbReference>
<feature type="transmembrane region" description="Helical" evidence="5">
    <location>
        <begin position="263"/>
        <end position="287"/>
    </location>
</feature>
<feature type="transmembrane region" description="Helical" evidence="5">
    <location>
        <begin position="190"/>
        <end position="207"/>
    </location>
</feature>
<evidence type="ECO:0000313" key="8">
    <source>
        <dbReference type="Proteomes" id="UP000317093"/>
    </source>
</evidence>
<feature type="transmembrane region" description="Helical" evidence="5">
    <location>
        <begin position="396"/>
        <end position="417"/>
    </location>
</feature>
<accession>A0A518B0Q7</accession>
<feature type="transmembrane region" description="Helical" evidence="5">
    <location>
        <begin position="429"/>
        <end position="446"/>
    </location>
</feature>
<dbReference type="PANTHER" id="PTHR43317:SF3">
    <property type="entry name" value="BLR2883 PROTEIN"/>
    <property type="match status" value="1"/>
</dbReference>
<evidence type="ECO:0000256" key="5">
    <source>
        <dbReference type="SAM" id="Phobius"/>
    </source>
</evidence>
<evidence type="ECO:0000256" key="4">
    <source>
        <dbReference type="PROSITE-ProRule" id="PRU00354"/>
    </source>
</evidence>
<feature type="transmembrane region" description="Helical" evidence="5">
    <location>
        <begin position="299"/>
        <end position="318"/>
    </location>
</feature>
<gene>
    <name evidence="7" type="primary">speE_1</name>
    <name evidence="7" type="ORF">Pan216_13990</name>
</gene>
<evidence type="ECO:0000256" key="3">
    <source>
        <dbReference type="ARBA" id="ARBA00023115"/>
    </source>
</evidence>
<organism evidence="7 8">
    <name type="scientific">Kolteria novifilia</name>
    <dbReference type="NCBI Taxonomy" id="2527975"/>
    <lineage>
        <taxon>Bacteria</taxon>
        <taxon>Pseudomonadati</taxon>
        <taxon>Planctomycetota</taxon>
        <taxon>Planctomycetia</taxon>
        <taxon>Kolteriales</taxon>
        <taxon>Kolteriaceae</taxon>
        <taxon>Kolteria</taxon>
    </lineage>
</organism>
<feature type="transmembrane region" description="Helical" evidence="5">
    <location>
        <begin position="164"/>
        <end position="184"/>
    </location>
</feature>
<feature type="transmembrane region" description="Helical" evidence="5">
    <location>
        <begin position="233"/>
        <end position="257"/>
    </location>
</feature>
<sequence length="798" mass="87087">MVPSSSPLRVMLLCLLFFLSGAAGLIYEISWARQIGLLFGHTARAAAVVLFGYFCGLTFGYLLAGQLAPRLKRPLRWYGWVELLVAGWALLVPLLLAGISRSPVVPLIHHSSEWVREPARFLAASLILLPATIGLGATLPLLAEHLWRRGREESLRLPTIAYSANTAGAVVGVVLATFVFILWIGVTSSSYLAATISALVGVAAWLLSANEPVAVASVAEPHPTPSSHDSRPWLWLVAASGFGALVLEVAYTALFAMVLHNSVYTFGAILAVFLLGLAVGAFLAACLLERVVAERLARWCCLAAGVSIPVSLAVFWLVTRFDYVAPRGGLVVYATGVLGVVAAVVLVPSTLLGMLLPICWSALHRGNSRLGVAIGSPTAINSLAGALGALAASFVILPWLGLWGGFLVVAFLFVSLATRFGSWSRPARWGVAGAAGGVLLVAIFAPERGQIVEKHERVVRGWRSPYGWIDVVDNEKTGSRRLRQNIFYSMGSTGSFTDESRQGRIPLLLHPSPRKVLFLGLATGITASEGLRHPEIERLEVVELIPEVVEAAGYFAGSNGDLLENERVEVHVNDARHHLLLSDQTFDVIVSDLFVPWESQTGYLYTVEHYRSARARLAPGGLFCQWIALWQVSQREFEMIANSMAAVFPHVTLWWGNFDGRWPVIALVGSNDVIHLDAAGLDERLEHFRRDHVERDPLLRSSSSLADLFIGDWSFDAAGTLNTDEHPRVEFLAPIANATGRKLTERELLSYFRDTLCHLVQEGVKSTGRPFDFDARRRRQQILLESWSFESSGDSEGE</sequence>
<keyword evidence="5" id="KW-1133">Transmembrane helix</keyword>
<feature type="transmembrane region" description="Helical" evidence="5">
    <location>
        <begin position="330"/>
        <end position="358"/>
    </location>
</feature>
<feature type="domain" description="PABS" evidence="6">
    <location>
        <begin position="505"/>
        <end position="671"/>
    </location>
</feature>
<keyword evidence="5" id="KW-0812">Transmembrane</keyword>
<keyword evidence="8" id="KW-1185">Reference proteome</keyword>
<proteinExistence type="inferred from homology"/>
<feature type="transmembrane region" description="Helical" evidence="5">
    <location>
        <begin position="119"/>
        <end position="143"/>
    </location>
</feature>
<feature type="transmembrane region" description="Helical" evidence="5">
    <location>
        <begin position="370"/>
        <end position="390"/>
    </location>
</feature>
<dbReference type="InterPro" id="IPR030374">
    <property type="entry name" value="PABS"/>
</dbReference>
<dbReference type="AlphaFoldDB" id="A0A518B0Q7"/>
<name>A0A518B0Q7_9BACT</name>
<dbReference type="SUPFAM" id="SSF53335">
    <property type="entry name" value="S-adenosyl-L-methionine-dependent methyltransferases"/>
    <property type="match status" value="1"/>
</dbReference>